<dbReference type="InterPro" id="IPR038765">
    <property type="entry name" value="Papain-like_cys_pep_sf"/>
</dbReference>
<dbReference type="Proteomes" id="UP000576082">
    <property type="component" value="Unassembled WGS sequence"/>
</dbReference>
<evidence type="ECO:0000256" key="1">
    <source>
        <dbReference type="SAM" id="SignalP"/>
    </source>
</evidence>
<dbReference type="Gene3D" id="2.60.120.1130">
    <property type="match status" value="1"/>
</dbReference>
<comment type="caution">
    <text evidence="3">The sequence shown here is derived from an EMBL/GenBank/DDBJ whole genome shotgun (WGS) entry which is preliminary data.</text>
</comment>
<dbReference type="Gene3D" id="2.60.40.3140">
    <property type="match status" value="1"/>
</dbReference>
<feature type="chain" id="PRO_5030995776" evidence="1">
    <location>
        <begin position="20"/>
        <end position="659"/>
    </location>
</feature>
<organism evidence="3 4">
    <name type="scientific">Flammeovirga aprica JL-4</name>
    <dbReference type="NCBI Taxonomy" id="694437"/>
    <lineage>
        <taxon>Bacteria</taxon>
        <taxon>Pseudomonadati</taxon>
        <taxon>Bacteroidota</taxon>
        <taxon>Cytophagia</taxon>
        <taxon>Cytophagales</taxon>
        <taxon>Flammeovirgaceae</taxon>
        <taxon>Flammeovirga</taxon>
    </lineage>
</organism>
<sequence length="659" mass="75588">MKKILFSGLLLLMALRLFAQSTYSDTQVNLSSETDLQSYQLSEDQQAYEAVILKDKRIIEHYFEGQQLTSLKTIHKLIQINSDAGIEKYNKIYVPMSVGRSLRHLKVRAISPDGKITNIQRENIKELNNVEGFQNVKIFAIEGLEVGGKAEYLYTVKSPFEPFGRETVQAGVPILKSTIELVHPKQWKFKYKSYNGLADAQFRLIAQNQKVIGLTQKDIPAFEEEEYSLEDATYMRFEHKMASNGGYEQNIFSWLNLMKRMTENCSSPKTAKVAKKYVKDILSQNLSDEEKIIVLEEKIKSTIRLEKGGTQALSDPKSIVENGVGNVRGLSILYMYCFEALGLKAHLVYGCNRYDGEMDPTFATVTSIGDMFFYFPKYQKYLLPEHYHMRYGVVHTGLMNTNAIFVSYFIESGKVNYRTFDFKKLEALSADLNQIGVRASIDFEENLALPKVILEDYAQGYRAFSYRAVLKNADVDFREKFMKDVMLSAFENFEVLSTDVEGEDMSLSTDPANFLKLKMKYTTPELVERAGNEYLIAVGKVIGRQSELYQEKERQHEIVMSTIQKYRHEITINIPEGYQLEGLEEIKNKNVITVNGREVAYFISDYQLEGSSLLITVDEVYKDISFPKENYDEFRGVINSAANFNKLTLIMSKKEEKVN</sequence>
<feature type="domain" description="DUF3857" evidence="2">
    <location>
        <begin position="72"/>
        <end position="222"/>
    </location>
</feature>
<evidence type="ECO:0000313" key="4">
    <source>
        <dbReference type="Proteomes" id="UP000576082"/>
    </source>
</evidence>
<protein>
    <submittedName>
        <fullName evidence="3">DUF3857 domain-containing protein</fullName>
    </submittedName>
</protein>
<proteinExistence type="predicted"/>
<keyword evidence="1" id="KW-0732">Signal</keyword>
<feature type="signal peptide" evidence="1">
    <location>
        <begin position="1"/>
        <end position="19"/>
    </location>
</feature>
<dbReference type="InterPro" id="IPR024618">
    <property type="entry name" value="DUF3857"/>
</dbReference>
<dbReference type="SUPFAM" id="SSF54001">
    <property type="entry name" value="Cysteine proteinases"/>
    <property type="match status" value="1"/>
</dbReference>
<name>A0A7X9S0C2_9BACT</name>
<accession>A0A7X9S0C2</accession>
<dbReference type="RefSeq" id="WP_169660243.1">
    <property type="nucleotide sequence ID" value="NZ_JABANE010000129.1"/>
</dbReference>
<gene>
    <name evidence="3" type="ORF">HHU12_29055</name>
</gene>
<evidence type="ECO:0000313" key="3">
    <source>
        <dbReference type="EMBL" id="NME72046.1"/>
    </source>
</evidence>
<evidence type="ECO:0000259" key="2">
    <source>
        <dbReference type="Pfam" id="PF12969"/>
    </source>
</evidence>
<keyword evidence="4" id="KW-1185">Reference proteome</keyword>
<reference evidence="3 4" key="1">
    <citation type="submission" date="2020-04" db="EMBL/GenBank/DDBJ databases">
        <title>Flammeovirga sp. SR4, a novel species isolated from seawater.</title>
        <authorList>
            <person name="Wang X."/>
        </authorList>
    </citation>
    <scope>NUCLEOTIDE SEQUENCE [LARGE SCALE GENOMIC DNA]</scope>
    <source>
        <strain evidence="3 4">ATCC 23126</strain>
    </source>
</reference>
<dbReference type="Pfam" id="PF12969">
    <property type="entry name" value="DUF3857"/>
    <property type="match status" value="1"/>
</dbReference>
<dbReference type="AlphaFoldDB" id="A0A7X9S0C2"/>
<dbReference type="EMBL" id="JABANE010000129">
    <property type="protein sequence ID" value="NME72046.1"/>
    <property type="molecule type" value="Genomic_DNA"/>
</dbReference>